<dbReference type="Proteomes" id="UP000251485">
    <property type="component" value="Unassembled WGS sequence"/>
</dbReference>
<evidence type="ECO:0000313" key="1">
    <source>
        <dbReference type="EMBL" id="SPY93931.1"/>
    </source>
</evidence>
<dbReference type="EMBL" id="UAUE01000001">
    <property type="protein sequence ID" value="SPY93931.1"/>
    <property type="molecule type" value="Genomic_DNA"/>
</dbReference>
<gene>
    <name evidence="1" type="ORF">NCTC10975_00259</name>
</gene>
<dbReference type="AlphaFoldDB" id="A0A2X2BGA1"/>
<dbReference type="InterPro" id="IPR017746">
    <property type="entry name" value="Cellulose_synthase_operon_BcsQ"/>
</dbReference>
<name>A0A2X2BGA1_PROMI</name>
<evidence type="ECO:0000313" key="2">
    <source>
        <dbReference type="Proteomes" id="UP000251485"/>
    </source>
</evidence>
<accession>A0A2X2BGA1</accession>
<dbReference type="Pfam" id="PF06564">
    <property type="entry name" value="CBP_BcsQ"/>
    <property type="match status" value="1"/>
</dbReference>
<protein>
    <submittedName>
        <fullName evidence="1">Cellulose synthase operon protein YhjQ</fullName>
    </submittedName>
</protein>
<reference evidence="1 2" key="1">
    <citation type="submission" date="2018-06" db="EMBL/GenBank/DDBJ databases">
        <authorList>
            <consortium name="Pathogen Informatics"/>
            <person name="Doyle S."/>
        </authorList>
    </citation>
    <scope>NUCLEOTIDE SEQUENCE [LARGE SCALE GENOMIC DNA]</scope>
    <source>
        <strain evidence="1 2">NCTC10975</strain>
    </source>
</reference>
<sequence>MPLIVLKGLRGGVGTTSITVALARQFHHHKYNVIVYR</sequence>
<organism evidence="1 2">
    <name type="scientific">Proteus mirabilis</name>
    <dbReference type="NCBI Taxonomy" id="584"/>
    <lineage>
        <taxon>Bacteria</taxon>
        <taxon>Pseudomonadati</taxon>
        <taxon>Pseudomonadota</taxon>
        <taxon>Gammaproteobacteria</taxon>
        <taxon>Enterobacterales</taxon>
        <taxon>Morganellaceae</taxon>
        <taxon>Proteus</taxon>
    </lineage>
</organism>
<proteinExistence type="predicted"/>